<feature type="compositionally biased region" description="Low complexity" evidence="1">
    <location>
        <begin position="141"/>
        <end position="203"/>
    </location>
</feature>
<dbReference type="PANTHER" id="PTHR40633">
    <property type="entry name" value="MATRIX PROTEIN, PUTATIVE (AFU_ORTHOLOGUE AFUA_8G05410)-RELATED"/>
    <property type="match status" value="1"/>
</dbReference>
<reference evidence="2" key="2">
    <citation type="submission" date="2020-11" db="EMBL/GenBank/DDBJ databases">
        <authorList>
            <consortium name="DOE Joint Genome Institute"/>
            <person name="Kuo A."/>
            <person name="Miyauchi S."/>
            <person name="Kiss E."/>
            <person name="Drula E."/>
            <person name="Kohler A."/>
            <person name="Sanchez-Garcia M."/>
            <person name="Andreopoulos B."/>
            <person name="Barry K.W."/>
            <person name="Bonito G."/>
            <person name="Buee M."/>
            <person name="Carver A."/>
            <person name="Chen C."/>
            <person name="Cichocki N."/>
            <person name="Clum A."/>
            <person name="Culley D."/>
            <person name="Crous P.W."/>
            <person name="Fauchery L."/>
            <person name="Girlanda M."/>
            <person name="Hayes R."/>
            <person name="Keri Z."/>
            <person name="Labutti K."/>
            <person name="Lipzen A."/>
            <person name="Lombard V."/>
            <person name="Magnuson J."/>
            <person name="Maillard F."/>
            <person name="Morin E."/>
            <person name="Murat C."/>
            <person name="Nolan M."/>
            <person name="Ohm R."/>
            <person name="Pangilinan J."/>
            <person name="Pereira M."/>
            <person name="Perotto S."/>
            <person name="Peter M."/>
            <person name="Riley R."/>
            <person name="Sitrit Y."/>
            <person name="Stielow B."/>
            <person name="Szollosi G."/>
            <person name="Zifcakova L."/>
            <person name="Stursova M."/>
            <person name="Spatafora J.W."/>
            <person name="Tedersoo L."/>
            <person name="Vaario L.-M."/>
            <person name="Yamada A."/>
            <person name="Yan M."/>
            <person name="Wang P."/>
            <person name="Xu J."/>
            <person name="Bruns T."/>
            <person name="Baldrian P."/>
            <person name="Vilgalys R."/>
            <person name="Henrissat B."/>
            <person name="Grigoriev I.V."/>
            <person name="Hibbett D."/>
            <person name="Nagy L.G."/>
            <person name="Martin F.M."/>
        </authorList>
    </citation>
    <scope>NUCLEOTIDE SEQUENCE</scope>
    <source>
        <strain evidence="2">UH-Tt-Lm1</strain>
    </source>
</reference>
<keyword evidence="3" id="KW-1185">Reference proteome</keyword>
<sequence length="203" mass="21092">LLAAVALPALLVRADPNPIVPGPGDSYKEGGNCIIQWQPDTTGQWTNMQIVLKTGDNFDMVPLMTVTTIDGTKQSQYTYPCPNVSPNSAIYFYEFNTASSTEKYWTTRFTITDQNGNSTPPDQTTQPNGDKIPWGTGNLLSNGTSSSVPPSSNPSSLSSGPSSSLSGSGSSSRVSTSHSSKSSSTGSPAPSQTGSTQGNSSGA</sequence>
<dbReference type="OrthoDB" id="2432613at2759"/>
<evidence type="ECO:0000313" key="3">
    <source>
        <dbReference type="Proteomes" id="UP000736335"/>
    </source>
</evidence>
<comment type="caution">
    <text evidence="2">The sequence shown here is derived from an EMBL/GenBank/DDBJ whole genome shotgun (WGS) entry which is preliminary data.</text>
</comment>
<feature type="non-terminal residue" evidence="2">
    <location>
        <position position="203"/>
    </location>
</feature>
<evidence type="ECO:0000313" key="2">
    <source>
        <dbReference type="EMBL" id="KAF9785045.1"/>
    </source>
</evidence>
<name>A0A9P6HDR1_9AGAM</name>
<dbReference type="AlphaFoldDB" id="A0A9P6HDR1"/>
<organism evidence="2 3">
    <name type="scientific">Thelephora terrestris</name>
    <dbReference type="NCBI Taxonomy" id="56493"/>
    <lineage>
        <taxon>Eukaryota</taxon>
        <taxon>Fungi</taxon>
        <taxon>Dikarya</taxon>
        <taxon>Basidiomycota</taxon>
        <taxon>Agaricomycotina</taxon>
        <taxon>Agaricomycetes</taxon>
        <taxon>Thelephorales</taxon>
        <taxon>Thelephoraceae</taxon>
        <taxon>Thelephora</taxon>
    </lineage>
</organism>
<proteinExistence type="predicted"/>
<feature type="region of interest" description="Disordered" evidence="1">
    <location>
        <begin position="111"/>
        <end position="203"/>
    </location>
</feature>
<feature type="non-terminal residue" evidence="2">
    <location>
        <position position="1"/>
    </location>
</feature>
<evidence type="ECO:0000256" key="1">
    <source>
        <dbReference type="SAM" id="MobiDB-lite"/>
    </source>
</evidence>
<dbReference type="PANTHER" id="PTHR40633:SF1">
    <property type="entry name" value="GPI ANCHORED SERINE-THREONINE RICH PROTEIN (AFU_ORTHOLOGUE AFUA_1G03630)"/>
    <property type="match status" value="1"/>
</dbReference>
<dbReference type="EMBL" id="WIUZ02000007">
    <property type="protein sequence ID" value="KAF9785045.1"/>
    <property type="molecule type" value="Genomic_DNA"/>
</dbReference>
<feature type="compositionally biased region" description="Polar residues" evidence="1">
    <location>
        <begin position="111"/>
        <end position="128"/>
    </location>
</feature>
<accession>A0A9P6HDR1</accession>
<dbReference type="InterPro" id="IPR052982">
    <property type="entry name" value="SRP1/TIP1-like"/>
</dbReference>
<reference evidence="2" key="1">
    <citation type="journal article" date="2020" name="Nat. Commun.">
        <title>Large-scale genome sequencing of mycorrhizal fungi provides insights into the early evolution of symbiotic traits.</title>
        <authorList>
            <person name="Miyauchi S."/>
            <person name="Kiss E."/>
            <person name="Kuo A."/>
            <person name="Drula E."/>
            <person name="Kohler A."/>
            <person name="Sanchez-Garcia M."/>
            <person name="Morin E."/>
            <person name="Andreopoulos B."/>
            <person name="Barry K.W."/>
            <person name="Bonito G."/>
            <person name="Buee M."/>
            <person name="Carver A."/>
            <person name="Chen C."/>
            <person name="Cichocki N."/>
            <person name="Clum A."/>
            <person name="Culley D."/>
            <person name="Crous P.W."/>
            <person name="Fauchery L."/>
            <person name="Girlanda M."/>
            <person name="Hayes R.D."/>
            <person name="Keri Z."/>
            <person name="LaButti K."/>
            <person name="Lipzen A."/>
            <person name="Lombard V."/>
            <person name="Magnuson J."/>
            <person name="Maillard F."/>
            <person name="Murat C."/>
            <person name="Nolan M."/>
            <person name="Ohm R.A."/>
            <person name="Pangilinan J."/>
            <person name="Pereira M.F."/>
            <person name="Perotto S."/>
            <person name="Peter M."/>
            <person name="Pfister S."/>
            <person name="Riley R."/>
            <person name="Sitrit Y."/>
            <person name="Stielow J.B."/>
            <person name="Szollosi G."/>
            <person name="Zifcakova L."/>
            <person name="Stursova M."/>
            <person name="Spatafora J.W."/>
            <person name="Tedersoo L."/>
            <person name="Vaario L.M."/>
            <person name="Yamada A."/>
            <person name="Yan M."/>
            <person name="Wang P."/>
            <person name="Xu J."/>
            <person name="Bruns T."/>
            <person name="Baldrian P."/>
            <person name="Vilgalys R."/>
            <person name="Dunand C."/>
            <person name="Henrissat B."/>
            <person name="Grigoriev I.V."/>
            <person name="Hibbett D."/>
            <person name="Nagy L.G."/>
            <person name="Martin F.M."/>
        </authorList>
    </citation>
    <scope>NUCLEOTIDE SEQUENCE</scope>
    <source>
        <strain evidence="2">UH-Tt-Lm1</strain>
    </source>
</reference>
<dbReference type="Proteomes" id="UP000736335">
    <property type="component" value="Unassembled WGS sequence"/>
</dbReference>
<gene>
    <name evidence="2" type="ORF">BJ322DRAFT_976771</name>
</gene>
<protein>
    <submittedName>
        <fullName evidence="2">Uncharacterized protein</fullName>
    </submittedName>
</protein>